<dbReference type="RefSeq" id="XP_005779883.1">
    <property type="nucleotide sequence ID" value="XM_005779826.1"/>
</dbReference>
<dbReference type="Proteomes" id="UP000013827">
    <property type="component" value="Unassembled WGS sequence"/>
</dbReference>
<evidence type="ECO:0000256" key="1">
    <source>
        <dbReference type="SAM" id="MobiDB-lite"/>
    </source>
</evidence>
<keyword evidence="2" id="KW-0732">Signal</keyword>
<evidence type="ECO:0000313" key="4">
    <source>
        <dbReference type="Proteomes" id="UP000013827"/>
    </source>
</evidence>
<organism evidence="3 4">
    <name type="scientific">Emiliania huxleyi (strain CCMP1516)</name>
    <dbReference type="NCBI Taxonomy" id="280463"/>
    <lineage>
        <taxon>Eukaryota</taxon>
        <taxon>Haptista</taxon>
        <taxon>Haptophyta</taxon>
        <taxon>Prymnesiophyceae</taxon>
        <taxon>Isochrysidales</taxon>
        <taxon>Noelaerhabdaceae</taxon>
        <taxon>Emiliania</taxon>
    </lineage>
</organism>
<dbReference type="AlphaFoldDB" id="A0A0D3JVB9"/>
<feature type="signal peptide" evidence="2">
    <location>
        <begin position="1"/>
        <end position="25"/>
    </location>
</feature>
<evidence type="ECO:0000313" key="3">
    <source>
        <dbReference type="EnsemblProtists" id="EOD27454"/>
    </source>
</evidence>
<proteinExistence type="predicted"/>
<accession>A0A0D3JVB9</accession>
<sequence length="164" mass="17331">MIATRFLRAAALLFAAAALLLIGLGHQSPAGTRKAEAEMRPVKSAELRRLVARIATAEPTGEAAADALEKGRAAEEAAEEAGAAAAVKRALQADLVVRWGLRLGRGARAPRQPSKMSQKICGPPSVPNQLERVGSTPRLLWSCNKLAAERATEGVPAEVMEFET</sequence>
<feature type="chain" id="PRO_5044275366" evidence="2">
    <location>
        <begin position="26"/>
        <end position="164"/>
    </location>
</feature>
<reference evidence="3" key="2">
    <citation type="submission" date="2024-10" db="UniProtKB">
        <authorList>
            <consortium name="EnsemblProtists"/>
        </authorList>
    </citation>
    <scope>IDENTIFICATION</scope>
</reference>
<evidence type="ECO:0000256" key="2">
    <source>
        <dbReference type="SAM" id="SignalP"/>
    </source>
</evidence>
<dbReference type="GeneID" id="17272999"/>
<dbReference type="PaxDb" id="2903-EOD27454"/>
<keyword evidence="4" id="KW-1185">Reference proteome</keyword>
<dbReference type="EnsemblProtists" id="EOD27454">
    <property type="protein sequence ID" value="EOD27454"/>
    <property type="gene ID" value="EMIHUDRAFT_235801"/>
</dbReference>
<name>A0A0D3JVB9_EMIH1</name>
<reference evidence="4" key="1">
    <citation type="journal article" date="2013" name="Nature">
        <title>Pan genome of the phytoplankton Emiliania underpins its global distribution.</title>
        <authorList>
            <person name="Read B.A."/>
            <person name="Kegel J."/>
            <person name="Klute M.J."/>
            <person name="Kuo A."/>
            <person name="Lefebvre S.C."/>
            <person name="Maumus F."/>
            <person name="Mayer C."/>
            <person name="Miller J."/>
            <person name="Monier A."/>
            <person name="Salamov A."/>
            <person name="Young J."/>
            <person name="Aguilar M."/>
            <person name="Claverie J.M."/>
            <person name="Frickenhaus S."/>
            <person name="Gonzalez K."/>
            <person name="Herman E.K."/>
            <person name="Lin Y.C."/>
            <person name="Napier J."/>
            <person name="Ogata H."/>
            <person name="Sarno A.F."/>
            <person name="Shmutz J."/>
            <person name="Schroeder D."/>
            <person name="de Vargas C."/>
            <person name="Verret F."/>
            <person name="von Dassow P."/>
            <person name="Valentin K."/>
            <person name="Van de Peer Y."/>
            <person name="Wheeler G."/>
            <person name="Dacks J.B."/>
            <person name="Delwiche C.F."/>
            <person name="Dyhrman S.T."/>
            <person name="Glockner G."/>
            <person name="John U."/>
            <person name="Richards T."/>
            <person name="Worden A.Z."/>
            <person name="Zhang X."/>
            <person name="Grigoriev I.V."/>
            <person name="Allen A.E."/>
            <person name="Bidle K."/>
            <person name="Borodovsky M."/>
            <person name="Bowler C."/>
            <person name="Brownlee C."/>
            <person name="Cock J.M."/>
            <person name="Elias M."/>
            <person name="Gladyshev V.N."/>
            <person name="Groth M."/>
            <person name="Guda C."/>
            <person name="Hadaegh A."/>
            <person name="Iglesias-Rodriguez M.D."/>
            <person name="Jenkins J."/>
            <person name="Jones B.M."/>
            <person name="Lawson T."/>
            <person name="Leese F."/>
            <person name="Lindquist E."/>
            <person name="Lobanov A."/>
            <person name="Lomsadze A."/>
            <person name="Malik S.B."/>
            <person name="Marsh M.E."/>
            <person name="Mackinder L."/>
            <person name="Mock T."/>
            <person name="Mueller-Roeber B."/>
            <person name="Pagarete A."/>
            <person name="Parker M."/>
            <person name="Probert I."/>
            <person name="Quesneville H."/>
            <person name="Raines C."/>
            <person name="Rensing S.A."/>
            <person name="Riano-Pachon D.M."/>
            <person name="Richier S."/>
            <person name="Rokitta S."/>
            <person name="Shiraiwa Y."/>
            <person name="Soanes D.M."/>
            <person name="van der Giezen M."/>
            <person name="Wahlund T.M."/>
            <person name="Williams B."/>
            <person name="Wilson W."/>
            <person name="Wolfe G."/>
            <person name="Wurch L.L."/>
        </authorList>
    </citation>
    <scope>NUCLEOTIDE SEQUENCE</scope>
</reference>
<protein>
    <submittedName>
        <fullName evidence="3">Uncharacterized protein</fullName>
    </submittedName>
</protein>
<feature type="region of interest" description="Disordered" evidence="1">
    <location>
        <begin position="107"/>
        <end position="127"/>
    </location>
</feature>
<dbReference type="KEGG" id="ehx:EMIHUDRAFT_235801"/>
<dbReference type="HOGENOM" id="CLU_1622066_0_0_1"/>